<name>A0ACC7NNI5_9BURK</name>
<keyword evidence="2" id="KW-1185">Reference proteome</keyword>
<evidence type="ECO:0000313" key="2">
    <source>
        <dbReference type="Proteomes" id="UP001629235"/>
    </source>
</evidence>
<accession>A0ACC7NNI5</accession>
<evidence type="ECO:0000313" key="1">
    <source>
        <dbReference type="EMBL" id="MFM0108580.1"/>
    </source>
</evidence>
<sequence length="2565" mass="284305">MEFYSPVPGNEGGSRSTDAYADRDTAASSSGPPSPFTAPAINLPKGGGAIRGIDEKFTTNPATGTGAISIPLALSAGRNAFGPQIALTYDSGSGNGHFGIGWSLSAPRIAIRTDKGLPRYRSAEESDIFVLSGAEDLVPELSSEECGEMRFVECEREGYCVRRYRPRVEGLFARIERWTCLETGISHWRSISRANVLTVYGFDADSRIADPDDPAHVFSWLICRSYDDRGNAIVYEYRAEDDCGVDTGRPSERSRSRTANRYLKRIRYGNRVPLLIDPAKPRWRASHIEPNDLDDAGWMFEAVFDYGEDHRTDCAPDENGRVFCRASTEPQSAWTVRRDSFSSYRSGFEIRTHRLCQGVLMFHRFERELGIPAALVRSMRFHYREKAIGSFLERVTAFGHRLLHDGRYLTRSLAPADFFYTESPLEDAAFDAYALNEVQPDGLQNLPAAIGAGDYRFVDLDGEGIVGILAEQDDTWFYKPNRGDGQLGAVETVSLRPSTANLGSGQQLMDLAGDGTLDVVELSNAGGFYERTDDQAWEGFRPFDSLPVQDWNDPNLRFVDLTGDGIADVLITEDDAFTWHRSLGEHGFAKGIRVAVPLDEERGPRVIFGDGTQSVYLADMTGDGLSDLVRIRNGEICYWPNLGHGRFGAKVAMENAPWFDDADLFDQKRLRLADTDGSGTTDVVYFGHRQVQVYLNETGDRWTDVRKVRAFPRIDDLASVTVTDFLGRGTACLLWSSSLPGDFGRHIRYVDLMCGLKPHLLARTVNNLGAETRIGYASSTRFYLADKAAGAPWITRLPFPVHVVDRVETLDHVSRNRFISRFSYHHGFYDGEEREFRGFGRVDQLDTEEIGTFEDGPDSPQNLDPASSIPPVLTRTWFHTGVFVKGGRVSRHLAREYYRESAAETLLDDTVLPPELEPEQAREACRALKGSMLRQEIYALDGKPESCRPYSATESNLTVRLIQPRGPNRHAVVYSHPREQLSLAYERKLYEVEGCLHADPRVSHNVTLEVDAYGNVLKSVAIAYPRRLAADSRDFQRRTLVTLAENRYTNAVHDADAYRTPLPAEQRSFEVRGLTPENCDRGATRPFRFGELSVEIALLEDACYDIPFDDWRYDGRIGRRLLAKSRTLYRSDALGELLPLGLLESMALPGESYRLAMPPRCLGEKLGADVAALAREGGYVDLGREGEWWAPSGRVYYVDESGPDPAHELRYAAAHFFTPRRYVDPFGNATRVRLDAHDLMPVETIDAVGNVTRAEIDYRVLAPRLQIEVNGNRSEAAFDALGLVAGTAVAGKDGEGDSLDGFDPDLDPQTLREFLDDPRRASHRVLGHATTRVLYEADRYRHSGKPAFGATILRETHVSDLAEGERTRTQVHVAFSDGFGREIQKKLQAEPGPVRPGGTTVAQRWIGSGWTIYNNKGKPVRKYEPFFSAVPEFEFAAIQGVSPILLYDPLARVVATLRPDHTFEKVVFDAWQQVKWDANDAVRLNPKTDPDIGASASRLPDEDYLPTWYAMRVAGTLGDAEKNAALSAARDADTPTVIHLDPLGRPVLSVVDNGLDDERRPRKYASLTVLDIQGNTRDTIDALGRSVMRYDYDLIGRRVHQSSMEAGERWTLNDAEGKPIRGWSSRLFAFRTEYDALRRPVRQYVDGGDQYERNAGAHPCNLLYEKTIYGDSADTGMTEHRQRAANLRGRVFRHFDTSGVTTTERYDFKGNPVETARQFAREYRSAPDWSKTPAFESARFTGRTAYDALNRVVTNTGPDGSIYRPAYNDAAMIERIDVALRARHCKGSPPWTPFVRNIDYNARGQRICIDYGNGASSTSDYDPLTFRLRRLRTTRVTDREPLANAIFADPACIQDLRYHYDPVGNIAEILDRALQTVFHGNQRVDATCRYAYDPLYRLTAATGREHVLQSAFQFAPADGDYRDYPFAGAASSGDLQSLETYAERYEYDPVGNIVCTAHRSAHNDWTRRYAYDEASLIEPDRCSNRLSRTHLGAKAGAPIEIYLYDASGNIVQMPHLPTMRWDFLDRMTASARQVVDCGTPETTYYVYDSSGARTRKVTERANGSRKSERLYIGGFELFREYAADGEELALERETLHVMDDPQRVAIVETLTFDRGDPLLSSMPRQRFQLAHHLGSASIELDEAAGLISYEEYSPYGTTVFQTGRNASEVKLKRYRYTSKERDEENGFNYHGARYYAPWLGRWISVDPSGVDDGPCVYAYVSGNPVRLVDPSGSAGAPPGALGYVAPWYQQINPRRLFGQIVTEAEHVIPRGVLKQLLYNPATKESEYTLARYLKDPTVIVERATALMKTHPSRGIAAADNARTAAAKALVASGKGVDLGREIEAAVDTTKAAISGTGSIVSEGQVGEAILGQVGNLFAMQRLGDTAVKLKEFEDATRLAKSAETLGTGLKSVPKVGPIGTGLAVLGLVLTVGVSSAQAATRPTATTTLDKIEHTTENVRSAVDIGGAVMSLHPTGGLIVLGATSTTLVAEKGIEVTGGDKRIVENAQAVESFAKSHGATDDQAQIAGAVTAGASGIAEGVTVIGDLAMGPIGWAHLGYRAYTNRK</sequence>
<dbReference type="Proteomes" id="UP001629235">
    <property type="component" value="Unassembled WGS sequence"/>
</dbReference>
<proteinExistence type="predicted"/>
<reference evidence="1 2" key="1">
    <citation type="journal article" date="2024" name="Chem. Sci.">
        <title>Discovery of megapolipeptins by genome mining of a Burkholderiales bacteria collection.</title>
        <authorList>
            <person name="Paulo B.S."/>
            <person name="Recchia M.J.J."/>
            <person name="Lee S."/>
            <person name="Fergusson C.H."/>
            <person name="Romanowski S.B."/>
            <person name="Hernandez A."/>
            <person name="Krull N."/>
            <person name="Liu D.Y."/>
            <person name="Cavanagh H."/>
            <person name="Bos A."/>
            <person name="Gray C.A."/>
            <person name="Murphy B.T."/>
            <person name="Linington R.G."/>
            <person name="Eustaquio A.S."/>
        </authorList>
    </citation>
    <scope>NUCLEOTIDE SEQUENCE [LARGE SCALE GENOMIC DNA]</scope>
    <source>
        <strain evidence="1 2">RL18-126-BIB-B</strain>
    </source>
</reference>
<gene>
    <name evidence="1" type="ORF">PQR01_35485</name>
</gene>
<dbReference type="EMBL" id="JAQQDW010000125">
    <property type="protein sequence ID" value="MFM0108580.1"/>
    <property type="molecule type" value="Genomic_DNA"/>
</dbReference>
<comment type="caution">
    <text evidence="1">The sequence shown here is derived from an EMBL/GenBank/DDBJ whole genome shotgun (WGS) entry which is preliminary data.</text>
</comment>
<protein>
    <submittedName>
        <fullName evidence="1">SpvB/TcaC N-terminal domain-containing protein</fullName>
    </submittedName>
</protein>
<organism evidence="1 2">
    <name type="scientific">Paraburkholderia rhynchosiae</name>
    <dbReference type="NCBI Taxonomy" id="487049"/>
    <lineage>
        <taxon>Bacteria</taxon>
        <taxon>Pseudomonadati</taxon>
        <taxon>Pseudomonadota</taxon>
        <taxon>Betaproteobacteria</taxon>
        <taxon>Burkholderiales</taxon>
        <taxon>Burkholderiaceae</taxon>
        <taxon>Paraburkholderia</taxon>
    </lineage>
</organism>